<dbReference type="Pfam" id="PF01451">
    <property type="entry name" value="LMWPc"/>
    <property type="match status" value="1"/>
</dbReference>
<dbReference type="PROSITE" id="PS50206">
    <property type="entry name" value="RHODANESE_3"/>
    <property type="match status" value="1"/>
</dbReference>
<reference evidence="3 4" key="1">
    <citation type="journal article" date="2017" name="Water Res.">
        <title>Comammox in drinking water systems.</title>
        <authorList>
            <person name="Wang Y."/>
            <person name="Ma L."/>
            <person name="Mao Y."/>
            <person name="Jiang X."/>
            <person name="Xia Y."/>
            <person name="Yu K."/>
            <person name="Li B."/>
            <person name="Zhang T."/>
        </authorList>
    </citation>
    <scope>NUCLEOTIDE SEQUENCE [LARGE SCALE GENOMIC DNA]</scope>
    <source>
        <strain evidence="3">SG_bin8</strain>
    </source>
</reference>
<evidence type="ECO:0000259" key="2">
    <source>
        <dbReference type="PROSITE" id="PS50206"/>
    </source>
</evidence>
<dbReference type="SMART" id="SM00226">
    <property type="entry name" value="LMWPc"/>
    <property type="match status" value="1"/>
</dbReference>
<dbReference type="InterPro" id="IPR001763">
    <property type="entry name" value="Rhodanese-like_dom"/>
</dbReference>
<sequence length="150" mass="16568">MAARPGAVLFMCSMNTVRSPMAASLLRYVAGKSLYVASAGVRKGEADGFTIAAMDELGLDIAKHRAQTVEELEDFEGFNFDLLVSLSPEAHHKALEFTRTMAVDVEYWPTFDPSTQQGSREQILDAYRTVRDQLLARIRKRFAPVPAAGD</sequence>
<dbReference type="Proteomes" id="UP000192872">
    <property type="component" value="Unassembled WGS sequence"/>
</dbReference>
<keyword evidence="1" id="KW-0059">Arsenical resistance</keyword>
<dbReference type="AlphaFoldDB" id="A0A1W9I2L4"/>
<dbReference type="Gene3D" id="3.40.50.2300">
    <property type="match status" value="1"/>
</dbReference>
<organism evidence="3 4">
    <name type="scientific">Candidatus Raskinella chloraquaticus</name>
    <dbReference type="NCBI Taxonomy" id="1951219"/>
    <lineage>
        <taxon>Bacteria</taxon>
        <taxon>Pseudomonadati</taxon>
        <taxon>Pseudomonadota</taxon>
        <taxon>Alphaproteobacteria</taxon>
        <taxon>Hyphomicrobiales</taxon>
        <taxon>Phreatobacteraceae</taxon>
        <taxon>Candidatus Raskinella</taxon>
    </lineage>
</organism>
<dbReference type="RefSeq" id="WP_376802125.1">
    <property type="nucleotide sequence ID" value="NZ_DBNB01000034.1"/>
</dbReference>
<dbReference type="PANTHER" id="PTHR43428">
    <property type="entry name" value="ARSENATE REDUCTASE"/>
    <property type="match status" value="1"/>
</dbReference>
<proteinExistence type="predicted"/>
<name>A0A1W9I2L4_9HYPH</name>
<dbReference type="PANTHER" id="PTHR43428:SF1">
    <property type="entry name" value="ARSENATE REDUCTASE"/>
    <property type="match status" value="1"/>
</dbReference>
<dbReference type="InterPro" id="IPR023485">
    <property type="entry name" value="Ptyr_pPase"/>
</dbReference>
<dbReference type="SUPFAM" id="SSF52788">
    <property type="entry name" value="Phosphotyrosine protein phosphatases I"/>
    <property type="match status" value="1"/>
</dbReference>
<dbReference type="InterPro" id="IPR036196">
    <property type="entry name" value="Ptyr_pPase_sf"/>
</dbReference>
<comment type="caution">
    <text evidence="3">The sequence shown here is derived from an EMBL/GenBank/DDBJ whole genome shotgun (WGS) entry which is preliminary data.</text>
</comment>
<gene>
    <name evidence="3" type="ORF">A4S15_00335</name>
</gene>
<dbReference type="STRING" id="1827387.A4S15_00335"/>
<evidence type="ECO:0000313" key="4">
    <source>
        <dbReference type="Proteomes" id="UP000192872"/>
    </source>
</evidence>
<protein>
    <submittedName>
        <fullName evidence="3">ArsC family transcriptional regulator</fullName>
    </submittedName>
</protein>
<dbReference type="GO" id="GO:0046685">
    <property type="term" value="P:response to arsenic-containing substance"/>
    <property type="evidence" value="ECO:0007669"/>
    <property type="project" value="UniProtKB-KW"/>
</dbReference>
<feature type="domain" description="Rhodanese" evidence="2">
    <location>
        <begin position="8"/>
        <end position="53"/>
    </location>
</feature>
<accession>A0A1W9I2L4</accession>
<evidence type="ECO:0000256" key="1">
    <source>
        <dbReference type="ARBA" id="ARBA00022849"/>
    </source>
</evidence>
<dbReference type="EMBL" id="LWDL01000005">
    <property type="protein sequence ID" value="OQW53933.1"/>
    <property type="molecule type" value="Genomic_DNA"/>
</dbReference>
<evidence type="ECO:0000313" key="3">
    <source>
        <dbReference type="EMBL" id="OQW53933.1"/>
    </source>
</evidence>